<reference evidence="2 3" key="1">
    <citation type="journal article" date="2021" name="BMC Biol.">
        <title>Horizontally acquired antibacterial genes associated with adaptive radiation of ladybird beetles.</title>
        <authorList>
            <person name="Li H.S."/>
            <person name="Tang X.F."/>
            <person name="Huang Y.H."/>
            <person name="Xu Z.Y."/>
            <person name="Chen M.L."/>
            <person name="Du X.Y."/>
            <person name="Qiu B.Y."/>
            <person name="Chen P.T."/>
            <person name="Zhang W."/>
            <person name="Slipinski A."/>
            <person name="Escalona H.E."/>
            <person name="Waterhouse R.M."/>
            <person name="Zwick A."/>
            <person name="Pang H."/>
        </authorList>
    </citation>
    <scope>NUCLEOTIDE SEQUENCE [LARGE SCALE GENOMIC DNA]</scope>
    <source>
        <strain evidence="2">SYSU2018</strain>
    </source>
</reference>
<gene>
    <name evidence="2" type="ORF">HHI36_011388</name>
</gene>
<comment type="caution">
    <text evidence="2">The sequence shown here is derived from an EMBL/GenBank/DDBJ whole genome shotgun (WGS) entry which is preliminary data.</text>
</comment>
<dbReference type="EMBL" id="JABFTP020000001">
    <property type="protein sequence ID" value="KAL3267255.1"/>
    <property type="molecule type" value="Genomic_DNA"/>
</dbReference>
<dbReference type="AlphaFoldDB" id="A0ABD2MLL7"/>
<accession>A0ABD2MLL7</accession>
<keyword evidence="3" id="KW-1185">Reference proteome</keyword>
<sequence length="246" mass="27852">MLSSCRILFVLSIFSLATARFDFRLHYCRFRCSNVCENMKESSYLDTMESGSGAFYWRDYYGVVPPDAYPLGNSNQNPQTYIGMAYDGSSNGTFTTTIVEGLNYVYTNKGGKITKVTSPIQILCTREPESLLWVKLTRQNIKSLKKGDILVIGGLYLTTRAQYSYITRTTKCKIYYAGYVSALNTSMQYALLDGKNATSDAFTWLLYRPKGMPGSNEDTKSYAHFSVIITNIVSDQIQLYHRFSSK</sequence>
<name>A0ABD2MLL7_9CUCU</name>
<feature type="signal peptide" evidence="1">
    <location>
        <begin position="1"/>
        <end position="19"/>
    </location>
</feature>
<evidence type="ECO:0000313" key="3">
    <source>
        <dbReference type="Proteomes" id="UP001516400"/>
    </source>
</evidence>
<dbReference type="PANTHER" id="PTHR31649:SF10">
    <property type="entry name" value="IP19903P-RELATED"/>
    <property type="match status" value="1"/>
</dbReference>
<evidence type="ECO:0000313" key="2">
    <source>
        <dbReference type="EMBL" id="KAL3267255.1"/>
    </source>
</evidence>
<feature type="chain" id="PRO_5044760427" evidence="1">
    <location>
        <begin position="20"/>
        <end position="246"/>
    </location>
</feature>
<dbReference type="Proteomes" id="UP001516400">
    <property type="component" value="Unassembled WGS sequence"/>
</dbReference>
<dbReference type="PANTHER" id="PTHR31649">
    <property type="entry name" value="AGAP009604-PA"/>
    <property type="match status" value="1"/>
</dbReference>
<protein>
    <submittedName>
        <fullName evidence="2">Uncharacterized protein</fullName>
    </submittedName>
</protein>
<organism evidence="2 3">
    <name type="scientific">Cryptolaemus montrouzieri</name>
    <dbReference type="NCBI Taxonomy" id="559131"/>
    <lineage>
        <taxon>Eukaryota</taxon>
        <taxon>Metazoa</taxon>
        <taxon>Ecdysozoa</taxon>
        <taxon>Arthropoda</taxon>
        <taxon>Hexapoda</taxon>
        <taxon>Insecta</taxon>
        <taxon>Pterygota</taxon>
        <taxon>Neoptera</taxon>
        <taxon>Endopterygota</taxon>
        <taxon>Coleoptera</taxon>
        <taxon>Polyphaga</taxon>
        <taxon>Cucujiformia</taxon>
        <taxon>Coccinelloidea</taxon>
        <taxon>Coccinellidae</taxon>
        <taxon>Scymninae</taxon>
        <taxon>Scymnini</taxon>
        <taxon>Cryptolaemus</taxon>
    </lineage>
</organism>
<proteinExistence type="predicted"/>
<evidence type="ECO:0000256" key="1">
    <source>
        <dbReference type="SAM" id="SignalP"/>
    </source>
</evidence>
<keyword evidence="1" id="KW-0732">Signal</keyword>